<dbReference type="InterPro" id="IPR021729">
    <property type="entry name" value="DUF3298"/>
</dbReference>
<accession>A0ABW3D037</accession>
<keyword evidence="5" id="KW-1185">Reference proteome</keyword>
<dbReference type="EMBL" id="JBHTJH010000017">
    <property type="protein sequence ID" value="MFD0863444.1"/>
    <property type="molecule type" value="Genomic_DNA"/>
</dbReference>
<evidence type="ECO:0000313" key="5">
    <source>
        <dbReference type="Proteomes" id="UP001596978"/>
    </source>
</evidence>
<feature type="signal peptide" evidence="1">
    <location>
        <begin position="1"/>
        <end position="19"/>
    </location>
</feature>
<gene>
    <name evidence="4" type="ORF">ACFQ1M_14610</name>
</gene>
<evidence type="ECO:0000259" key="2">
    <source>
        <dbReference type="Pfam" id="PF11738"/>
    </source>
</evidence>
<dbReference type="InterPro" id="IPR037126">
    <property type="entry name" value="PdaC/RsiV-like_sf"/>
</dbReference>
<dbReference type="Gene3D" id="3.90.640.20">
    <property type="entry name" value="Heat-shock cognate protein, ATPase"/>
    <property type="match status" value="1"/>
</dbReference>
<dbReference type="InterPro" id="IPR025303">
    <property type="entry name" value="PdaC"/>
</dbReference>
<feature type="chain" id="PRO_5045732659" evidence="1">
    <location>
        <begin position="20"/>
        <end position="248"/>
    </location>
</feature>
<dbReference type="Gene3D" id="3.30.565.40">
    <property type="entry name" value="Fervidobacterium nodosum Rt17-B1 like"/>
    <property type="match status" value="1"/>
</dbReference>
<sequence length="248" mass="28250">MMKKVLCLLLLVISLIGCEKEATLTFEAIDSKESSDHCDDESCAEIALNYVLAKGDEKVQETINEAIISAILPYLNYSEDEGIETIDAAKRSFFKSFEENKEEFESEASWYAFIFGDVSYQTDQLISIRLDVEMYVGGAHGYQSTKYLNFDPKTGNIMEPKDLFEDLDGFIALAEGQFRNKYKIPEVANINSAGFDFENDQFHLPETIGFTKEHIVMTYKPYEIAPYTEGPQSLTIDYATVEEYLKKR</sequence>
<name>A0ABW3D037_9FLAO</name>
<dbReference type="PROSITE" id="PS51257">
    <property type="entry name" value="PROKAR_LIPOPROTEIN"/>
    <property type="match status" value="1"/>
</dbReference>
<proteinExistence type="predicted"/>
<evidence type="ECO:0000259" key="3">
    <source>
        <dbReference type="Pfam" id="PF13739"/>
    </source>
</evidence>
<reference evidence="5" key="1">
    <citation type="journal article" date="2019" name="Int. J. Syst. Evol. Microbiol.">
        <title>The Global Catalogue of Microorganisms (GCM) 10K type strain sequencing project: providing services to taxonomists for standard genome sequencing and annotation.</title>
        <authorList>
            <consortium name="The Broad Institute Genomics Platform"/>
            <consortium name="The Broad Institute Genome Sequencing Center for Infectious Disease"/>
            <person name="Wu L."/>
            <person name="Ma J."/>
        </authorList>
    </citation>
    <scope>NUCLEOTIDE SEQUENCE [LARGE SCALE GENOMIC DNA]</scope>
    <source>
        <strain evidence="5">CCUG 62952</strain>
    </source>
</reference>
<dbReference type="Pfam" id="PF11738">
    <property type="entry name" value="DUF3298"/>
    <property type="match status" value="1"/>
</dbReference>
<dbReference type="Pfam" id="PF13739">
    <property type="entry name" value="PdaC"/>
    <property type="match status" value="1"/>
</dbReference>
<keyword evidence="1" id="KW-0732">Signal</keyword>
<feature type="domain" description="DUF3298" evidence="2">
    <location>
        <begin position="168"/>
        <end position="238"/>
    </location>
</feature>
<organism evidence="4 5">
    <name type="scientific">Sungkyunkwania multivorans</name>
    <dbReference type="NCBI Taxonomy" id="1173618"/>
    <lineage>
        <taxon>Bacteria</taxon>
        <taxon>Pseudomonadati</taxon>
        <taxon>Bacteroidota</taxon>
        <taxon>Flavobacteriia</taxon>
        <taxon>Flavobacteriales</taxon>
        <taxon>Flavobacteriaceae</taxon>
        <taxon>Sungkyunkwania</taxon>
    </lineage>
</organism>
<evidence type="ECO:0000256" key="1">
    <source>
        <dbReference type="SAM" id="SignalP"/>
    </source>
</evidence>
<protein>
    <submittedName>
        <fullName evidence="4">PdaC/SigV domain-containing protein</fullName>
    </submittedName>
</protein>
<dbReference type="RefSeq" id="WP_386409493.1">
    <property type="nucleotide sequence ID" value="NZ_JBHTJH010000017.1"/>
</dbReference>
<dbReference type="Proteomes" id="UP001596978">
    <property type="component" value="Unassembled WGS sequence"/>
</dbReference>
<comment type="caution">
    <text evidence="4">The sequence shown here is derived from an EMBL/GenBank/DDBJ whole genome shotgun (WGS) entry which is preliminary data.</text>
</comment>
<feature type="domain" description="Deacetylase PdaC" evidence="3">
    <location>
        <begin position="39"/>
        <end position="142"/>
    </location>
</feature>
<evidence type="ECO:0000313" key="4">
    <source>
        <dbReference type="EMBL" id="MFD0863444.1"/>
    </source>
</evidence>